<dbReference type="PANTHER" id="PTHR48045:SF11">
    <property type="entry name" value="UDP-GLYCOSYLTRANSFERASE 72B1"/>
    <property type="match status" value="1"/>
</dbReference>
<feature type="region of interest" description="Disordered" evidence="2">
    <location>
        <begin position="158"/>
        <end position="182"/>
    </location>
</feature>
<feature type="domain" description="FATC" evidence="3">
    <location>
        <begin position="68"/>
        <end position="111"/>
    </location>
</feature>
<keyword evidence="5" id="KW-1185">Reference proteome</keyword>
<evidence type="ECO:0000256" key="1">
    <source>
        <dbReference type="ARBA" id="ARBA00022679"/>
    </source>
</evidence>
<dbReference type="PANTHER" id="PTHR48045">
    <property type="entry name" value="UDP-GLYCOSYLTRANSFERASE 72B1"/>
    <property type="match status" value="1"/>
</dbReference>
<gene>
    <name evidence="4" type="ORF">ZIOFF_031202</name>
</gene>
<dbReference type="PROSITE" id="PS51190">
    <property type="entry name" value="FATC"/>
    <property type="match status" value="1"/>
</dbReference>
<organism evidence="4 5">
    <name type="scientific">Zingiber officinale</name>
    <name type="common">Ginger</name>
    <name type="synonym">Amomum zingiber</name>
    <dbReference type="NCBI Taxonomy" id="94328"/>
    <lineage>
        <taxon>Eukaryota</taxon>
        <taxon>Viridiplantae</taxon>
        <taxon>Streptophyta</taxon>
        <taxon>Embryophyta</taxon>
        <taxon>Tracheophyta</taxon>
        <taxon>Spermatophyta</taxon>
        <taxon>Magnoliopsida</taxon>
        <taxon>Liliopsida</taxon>
        <taxon>Zingiberales</taxon>
        <taxon>Zingiberaceae</taxon>
        <taxon>Zingiber</taxon>
    </lineage>
</organism>
<comment type="caution">
    <text evidence="4">The sequence shown here is derived from an EMBL/GenBank/DDBJ whole genome shotgun (WGS) entry which is preliminary data.</text>
</comment>
<feature type="region of interest" description="Disordered" evidence="2">
    <location>
        <begin position="334"/>
        <end position="356"/>
    </location>
</feature>
<dbReference type="InterPro" id="IPR003152">
    <property type="entry name" value="FATC_dom"/>
</dbReference>
<dbReference type="Pfam" id="PF02260">
    <property type="entry name" value="FATC"/>
    <property type="match status" value="1"/>
</dbReference>
<accession>A0A8J5GED3</accession>
<proteinExistence type="predicted"/>
<keyword evidence="1" id="KW-0808">Transferase</keyword>
<name>A0A8J5GED3_ZINOF</name>
<evidence type="ECO:0000313" key="5">
    <source>
        <dbReference type="Proteomes" id="UP000734854"/>
    </source>
</evidence>
<evidence type="ECO:0000313" key="4">
    <source>
        <dbReference type="EMBL" id="KAG6505892.1"/>
    </source>
</evidence>
<dbReference type="Pfam" id="PF00201">
    <property type="entry name" value="UDPGT"/>
    <property type="match status" value="1"/>
</dbReference>
<dbReference type="AlphaFoldDB" id="A0A8J5GED3"/>
<dbReference type="Gene3D" id="3.40.50.2000">
    <property type="entry name" value="Glycogen Phosphorylase B"/>
    <property type="match status" value="1"/>
</dbReference>
<dbReference type="GO" id="GO:0008194">
    <property type="term" value="F:UDP-glycosyltransferase activity"/>
    <property type="evidence" value="ECO:0007669"/>
    <property type="project" value="InterPro"/>
</dbReference>
<dbReference type="Proteomes" id="UP000734854">
    <property type="component" value="Unassembled WGS sequence"/>
</dbReference>
<dbReference type="SUPFAM" id="SSF53756">
    <property type="entry name" value="UDP-Glycosyltransferase/glycogen phosphorylase"/>
    <property type="match status" value="1"/>
</dbReference>
<evidence type="ECO:0000256" key="2">
    <source>
        <dbReference type="SAM" id="MobiDB-lite"/>
    </source>
</evidence>
<dbReference type="InterPro" id="IPR002213">
    <property type="entry name" value="UDP_glucos_trans"/>
</dbReference>
<protein>
    <recommendedName>
        <fullName evidence="3">FATC domain-containing protein</fullName>
    </recommendedName>
</protein>
<reference evidence="4 5" key="1">
    <citation type="submission" date="2020-08" db="EMBL/GenBank/DDBJ databases">
        <title>Plant Genome Project.</title>
        <authorList>
            <person name="Zhang R.-G."/>
        </authorList>
    </citation>
    <scope>NUCLEOTIDE SEQUENCE [LARGE SCALE GENOMIC DNA]</scope>
    <source>
        <tissue evidence="4">Rhizome</tissue>
    </source>
</reference>
<dbReference type="EMBL" id="JACMSC010000009">
    <property type="protein sequence ID" value="KAG6505892.1"/>
    <property type="molecule type" value="Genomic_DNA"/>
</dbReference>
<sequence length="356" mass="38532">MFLGSFLFQINDGVILPDIAVLFFIAIEDAEYKEDKIECSLISMTGNSIQHTPDSGNLVSRDAREVDHGLSVKYQVDKLIGQAISHDNLCQNYENYVGGALPVHTAWAPQVEVLAHPATGGFLTHCGWNSTLESVAHGVPMIARVAAVRGAAGERGAAVGGRRCGSATKEEDRAGGEGGSGGGSYQRLLAEYWQNMSHPYFMPSIVHRYGTPHTTGMSFTPSMSNEPATPTFVPETQLSDRESPIEVVNLEKAVSNAEGTRKRLCCQKHHPLVQAAPKERGSHSIRFLHQAEPAGQEAARCRTSGFHHTKKETAASKERGSCCLHFLPRAEPMGQEAAGCRKSGPHHKKKETAAPK</sequence>
<evidence type="ECO:0000259" key="3">
    <source>
        <dbReference type="PROSITE" id="PS51190"/>
    </source>
</evidence>